<dbReference type="GO" id="GO:0065002">
    <property type="term" value="P:intracellular protein transmembrane transport"/>
    <property type="evidence" value="ECO:0007669"/>
    <property type="project" value="UniProtKB-UniRule"/>
</dbReference>
<evidence type="ECO:0000256" key="10">
    <source>
        <dbReference type="ARBA" id="ARBA00023010"/>
    </source>
</evidence>
<dbReference type="GO" id="GO:0006605">
    <property type="term" value="P:protein targeting"/>
    <property type="evidence" value="ECO:0007669"/>
    <property type="project" value="UniProtKB-UniRule"/>
</dbReference>
<name>A0A069CUM3_WEIOS</name>
<feature type="domain" description="SecA family profile" evidence="15">
    <location>
        <begin position="1"/>
        <end position="558"/>
    </location>
</feature>
<feature type="binding site" evidence="12">
    <location>
        <position position="480"/>
    </location>
    <ligand>
        <name>ATP</name>
        <dbReference type="ChEBI" id="CHEBI:30616"/>
    </ligand>
</feature>
<proteinExistence type="inferred from homology"/>
<protein>
    <recommendedName>
        <fullName evidence="12">Protein translocase subunit SecA</fullName>
        <ecNumber evidence="12">7.4.2.8</ecNumber>
    </recommendedName>
</protein>
<dbReference type="InterPro" id="IPR044722">
    <property type="entry name" value="SecA_SF2_C"/>
</dbReference>
<evidence type="ECO:0000313" key="16">
    <source>
        <dbReference type="EMBL" id="GAK31179.1"/>
    </source>
</evidence>
<evidence type="ECO:0000256" key="4">
    <source>
        <dbReference type="ARBA" id="ARBA00022475"/>
    </source>
</evidence>
<gene>
    <name evidence="12 16" type="primary">secA</name>
    <name evidence="16" type="ORF">WOSG25_080110</name>
</gene>
<dbReference type="SUPFAM" id="SSF81886">
    <property type="entry name" value="Helical scaffold and wing domains of SecA"/>
    <property type="match status" value="1"/>
</dbReference>
<reference evidence="17" key="1">
    <citation type="journal article" date="2014" name="Genome Announc.">
        <title>Draft genome sequence of Weissella oryzae SG25T, isolated from fermented rice grains.</title>
        <authorList>
            <person name="Tanizawa Y."/>
            <person name="Fujisawa T."/>
            <person name="Mochizuki T."/>
            <person name="Kaminuma E."/>
            <person name="Suzuki Y."/>
            <person name="Nakamura Y."/>
            <person name="Tohno M."/>
        </authorList>
    </citation>
    <scope>NUCLEOTIDE SEQUENCE [LARGE SCALE GENOMIC DNA]</scope>
    <source>
        <strain evidence="17">DSM 25784 / JCM 18191 / LMG 30913 / SG25</strain>
    </source>
</reference>
<comment type="catalytic activity">
    <reaction evidence="12">
        <text>ATP + H2O + cellular proteinSide 1 = ADP + phosphate + cellular proteinSide 2.</text>
        <dbReference type="EC" id="7.4.2.8"/>
    </reaction>
</comment>
<dbReference type="HAMAP" id="MF_01382">
    <property type="entry name" value="SecA"/>
    <property type="match status" value="1"/>
</dbReference>
<feature type="domain" description="Helicase ATP-binding" evidence="13">
    <location>
        <begin position="75"/>
        <end position="235"/>
    </location>
</feature>
<keyword evidence="17" id="KW-1185">Reference proteome</keyword>
<comment type="similarity">
    <text evidence="2 12">Belongs to the SecA family.</text>
</comment>
<keyword evidence="5 12" id="KW-0963">Cytoplasm</keyword>
<dbReference type="InterPro" id="IPR011115">
    <property type="entry name" value="SecA_DEAD"/>
</dbReference>
<evidence type="ECO:0000313" key="17">
    <source>
        <dbReference type="Proteomes" id="UP000030643"/>
    </source>
</evidence>
<evidence type="ECO:0000256" key="9">
    <source>
        <dbReference type="ARBA" id="ARBA00022967"/>
    </source>
</evidence>
<evidence type="ECO:0000259" key="14">
    <source>
        <dbReference type="PROSITE" id="PS51194"/>
    </source>
</evidence>
<dbReference type="GO" id="GO:0005524">
    <property type="term" value="F:ATP binding"/>
    <property type="evidence" value="ECO:0007669"/>
    <property type="project" value="UniProtKB-UniRule"/>
</dbReference>
<keyword evidence="10 12" id="KW-0811">Translocation</keyword>
<dbReference type="Pfam" id="PF07516">
    <property type="entry name" value="SecA_SW"/>
    <property type="match status" value="1"/>
</dbReference>
<dbReference type="InterPro" id="IPR014001">
    <property type="entry name" value="Helicase_ATP-bd"/>
</dbReference>
<keyword evidence="11 12" id="KW-0472">Membrane</keyword>
<evidence type="ECO:0000256" key="2">
    <source>
        <dbReference type="ARBA" id="ARBA00007650"/>
    </source>
</evidence>
<evidence type="ECO:0000256" key="11">
    <source>
        <dbReference type="ARBA" id="ARBA00023136"/>
    </source>
</evidence>
<keyword evidence="8 12" id="KW-0653">Protein transport</keyword>
<dbReference type="OrthoDB" id="9805579at2"/>
<dbReference type="Proteomes" id="UP000030643">
    <property type="component" value="Unassembled WGS sequence"/>
</dbReference>
<comment type="subunit">
    <text evidence="12">Monomer and homodimer. Part of the essential Sec protein translocation apparatus which comprises SecA, SecYEG and auxiliary proteins SecDF. Other proteins may also be involved.</text>
</comment>
<dbReference type="InterPro" id="IPR011130">
    <property type="entry name" value="SecA_preprotein_X-link_dom"/>
</dbReference>
<dbReference type="CDD" id="cd17928">
    <property type="entry name" value="DEXDc_SecA"/>
    <property type="match status" value="1"/>
</dbReference>
<evidence type="ECO:0000259" key="15">
    <source>
        <dbReference type="PROSITE" id="PS51196"/>
    </source>
</evidence>
<evidence type="ECO:0000259" key="13">
    <source>
        <dbReference type="PROSITE" id="PS51192"/>
    </source>
</evidence>
<dbReference type="Gene3D" id="3.90.1440.10">
    <property type="entry name" value="SecA, preprotein cross-linking domain"/>
    <property type="match status" value="1"/>
</dbReference>
<dbReference type="SUPFAM" id="SSF52540">
    <property type="entry name" value="P-loop containing nucleoside triphosphate hydrolases"/>
    <property type="match status" value="2"/>
</dbReference>
<evidence type="ECO:0000256" key="7">
    <source>
        <dbReference type="ARBA" id="ARBA00022840"/>
    </source>
</evidence>
<dbReference type="SMART" id="SM00958">
    <property type="entry name" value="SecA_PP_bind"/>
    <property type="match status" value="1"/>
</dbReference>
<keyword evidence="4 12" id="KW-1003">Cell membrane</keyword>
<dbReference type="PANTHER" id="PTHR30612">
    <property type="entry name" value="SECA INNER MEMBRANE COMPONENT OF SEC PROTEIN SECRETION SYSTEM"/>
    <property type="match status" value="1"/>
</dbReference>
<dbReference type="GO" id="GO:0031522">
    <property type="term" value="C:cell envelope Sec protein transport complex"/>
    <property type="evidence" value="ECO:0007669"/>
    <property type="project" value="TreeGrafter"/>
</dbReference>
<dbReference type="InterPro" id="IPR027417">
    <property type="entry name" value="P-loop_NTPase"/>
</dbReference>
<dbReference type="PROSITE" id="PS51192">
    <property type="entry name" value="HELICASE_ATP_BIND_1"/>
    <property type="match status" value="1"/>
</dbReference>
<dbReference type="InterPro" id="IPR011116">
    <property type="entry name" value="SecA_Wing/Scaffold"/>
</dbReference>
<dbReference type="PROSITE" id="PS51194">
    <property type="entry name" value="HELICASE_CTER"/>
    <property type="match status" value="1"/>
</dbReference>
<dbReference type="STRING" id="1329250.WOSG25_080110"/>
<comment type="subcellular location">
    <subcellularLocation>
        <location evidence="12">Cell membrane</location>
        <topology evidence="12">Peripheral membrane protein</topology>
        <orientation evidence="12">Cytoplasmic side</orientation>
    </subcellularLocation>
    <subcellularLocation>
        <location evidence="12">Cytoplasm</location>
    </subcellularLocation>
    <subcellularLocation>
        <location evidence="1">Membrane</location>
        <topology evidence="1">Peripheral membrane protein</topology>
    </subcellularLocation>
    <text evidence="12">Distribution is 50-50.</text>
</comment>
<keyword evidence="7 12" id="KW-0067">ATP-binding</keyword>
<keyword evidence="9 12" id="KW-1278">Translocase</keyword>
<dbReference type="InterPro" id="IPR014018">
    <property type="entry name" value="SecA_motor_DEAD"/>
</dbReference>
<organism evidence="16 17">
    <name type="scientific">Weissella oryzae (strain DSM 25784 / JCM 18191 / LMG 30913 / SG25)</name>
    <dbReference type="NCBI Taxonomy" id="1329250"/>
    <lineage>
        <taxon>Bacteria</taxon>
        <taxon>Bacillati</taxon>
        <taxon>Bacillota</taxon>
        <taxon>Bacilli</taxon>
        <taxon>Lactobacillales</taxon>
        <taxon>Lactobacillaceae</taxon>
        <taxon>Weissella</taxon>
    </lineage>
</organism>
<evidence type="ECO:0000256" key="8">
    <source>
        <dbReference type="ARBA" id="ARBA00022927"/>
    </source>
</evidence>
<dbReference type="eggNOG" id="COG0653">
    <property type="taxonomic scope" value="Bacteria"/>
</dbReference>
<keyword evidence="3 12" id="KW-0813">Transport</keyword>
<dbReference type="CDD" id="cd18803">
    <property type="entry name" value="SF2_C_secA"/>
    <property type="match status" value="1"/>
</dbReference>
<feature type="domain" description="Helicase C-terminal" evidence="14">
    <location>
        <begin position="402"/>
        <end position="564"/>
    </location>
</feature>
<dbReference type="InterPro" id="IPR036266">
    <property type="entry name" value="SecA_Wing/Scaffold_sf"/>
</dbReference>
<dbReference type="FunFam" id="3.40.50.300:FF:000429">
    <property type="entry name" value="Preprotein translocase subunit SecA"/>
    <property type="match status" value="1"/>
</dbReference>
<dbReference type="SMART" id="SM00957">
    <property type="entry name" value="SecA_DEAD"/>
    <property type="match status" value="1"/>
</dbReference>
<dbReference type="InterPro" id="IPR036670">
    <property type="entry name" value="SecA_X-link_sf"/>
</dbReference>
<dbReference type="GO" id="GO:0008564">
    <property type="term" value="F:protein-exporting ATPase activity"/>
    <property type="evidence" value="ECO:0007669"/>
    <property type="project" value="UniProtKB-EC"/>
</dbReference>
<dbReference type="EC" id="7.4.2.8" evidence="12"/>
<dbReference type="Gene3D" id="3.40.50.300">
    <property type="entry name" value="P-loop containing nucleotide triphosphate hydrolases"/>
    <property type="match status" value="2"/>
</dbReference>
<dbReference type="Pfam" id="PF01043">
    <property type="entry name" value="SecA_PP_bind"/>
    <property type="match status" value="1"/>
</dbReference>
<evidence type="ECO:0000256" key="3">
    <source>
        <dbReference type="ARBA" id="ARBA00022448"/>
    </source>
</evidence>
<dbReference type="Pfam" id="PF07517">
    <property type="entry name" value="SecA_DEAD"/>
    <property type="match status" value="1"/>
</dbReference>
<evidence type="ECO:0000256" key="5">
    <source>
        <dbReference type="ARBA" id="ARBA00022490"/>
    </source>
</evidence>
<dbReference type="GO" id="GO:0043952">
    <property type="term" value="P:protein transport by the Sec complex"/>
    <property type="evidence" value="ECO:0007669"/>
    <property type="project" value="TreeGrafter"/>
</dbReference>
<dbReference type="GO" id="GO:0017038">
    <property type="term" value="P:protein import"/>
    <property type="evidence" value="ECO:0007669"/>
    <property type="project" value="InterPro"/>
</dbReference>
<dbReference type="Pfam" id="PF21090">
    <property type="entry name" value="P-loop_SecA"/>
    <property type="match status" value="1"/>
</dbReference>
<feature type="binding site" evidence="12">
    <location>
        <begin position="91"/>
        <end position="95"/>
    </location>
    <ligand>
        <name>ATP</name>
        <dbReference type="ChEBI" id="CHEBI:30616"/>
    </ligand>
</feature>
<dbReference type="PRINTS" id="PR00906">
    <property type="entry name" value="SECA"/>
</dbReference>
<dbReference type="InterPro" id="IPR000185">
    <property type="entry name" value="SecA"/>
</dbReference>
<comment type="function">
    <text evidence="12">Part of the Sec protein translocase complex. Interacts with the SecYEG preprotein conducting channel. Has a central role in coupling the hydrolysis of ATP to the transfer of proteins into and across the cell membrane, serving as an ATP-driven molecular motor driving the stepwise translocation of polypeptide chains across the membrane.</text>
</comment>
<keyword evidence="6 12" id="KW-0547">Nucleotide-binding</keyword>
<dbReference type="Gene3D" id="1.10.3060.10">
    <property type="entry name" value="Helical scaffold and wing domains of SecA"/>
    <property type="match status" value="1"/>
</dbReference>
<evidence type="ECO:0000256" key="12">
    <source>
        <dbReference type="HAMAP-Rule" id="MF_01382"/>
    </source>
</evidence>
<dbReference type="NCBIfam" id="NF006630">
    <property type="entry name" value="PRK09200.1"/>
    <property type="match status" value="1"/>
</dbReference>
<evidence type="ECO:0000256" key="6">
    <source>
        <dbReference type="ARBA" id="ARBA00022741"/>
    </source>
</evidence>
<dbReference type="PANTHER" id="PTHR30612:SF0">
    <property type="entry name" value="CHLOROPLAST PROTEIN-TRANSPORTING ATPASE"/>
    <property type="match status" value="1"/>
</dbReference>
<dbReference type="GO" id="GO:0005829">
    <property type="term" value="C:cytosol"/>
    <property type="evidence" value="ECO:0007669"/>
    <property type="project" value="TreeGrafter"/>
</dbReference>
<feature type="binding site" evidence="12">
    <location>
        <position position="73"/>
    </location>
    <ligand>
        <name>ATP</name>
        <dbReference type="ChEBI" id="CHEBI:30616"/>
    </ligand>
</feature>
<dbReference type="InterPro" id="IPR001650">
    <property type="entry name" value="Helicase_C-like"/>
</dbReference>
<dbReference type="EMBL" id="DF820491">
    <property type="protein sequence ID" value="GAK31179.1"/>
    <property type="molecule type" value="Genomic_DNA"/>
</dbReference>
<sequence length="787" mass="89091">MLRVKKYRRIVKQIYQVLPTYQAMSDIELQKQTQVFKQALATGQRIEHILPAVFAVVIEADRRVLGMEPYEVQILGGVALFYGNIAELKTGEGKTLVATMPLYARALLGNKGNFLITANDYLADRDGHDMGRVYQWLGLTVGIGVSNMDEAEEKVLYTSDIIYSTHSKLGFDYLFDNLGSDIANKMVTRFNFAIIDEIDSVLLDGAQTALVISGAPKVQSNFFQISQWFINGLTPDDYELSDDELKVWFTKDGLDKIRNYFDIEKILSAKYFNLYRHLILALQAKYLKQRGRDYVVEDGKVVLLDEVNGRAMQGVKLSGGIHQAIEAKEGVEITTESKTLGTISYQSLFKKFKRLSGMTGTAKTDEKEFIDTYHLEVIQIPTNEPVRRIDLPDQIYLDNQSKLESSLKLVEAGINDNRPVLIETGSVTLSNLYSLLLLKHGIPHNLLNATTAAREKEIIKEAGTSISVTLATSMAGRGTDIKLTDTAKANGGLLVVGTERMTSKRIDNQLRGRAGRQGEPGSSQFFVSLEDKVIVENSTDRIRKYRNRLLKRAESGKVAFTKQLTSFRAKRLMDKAQKRAENKQEEGRKTTLAFELVLGGQRDKIYQARDKVLAENQKYLDEIIADTQYKVVGPFIGKRKEIGLHEIADFIFNNMDSQYQMKDLEQALDNDYSSKNVQHFLTTMAGELLEAALNRFKSEKQLAHFKKLVILKSIDMGWIDQLDYLQQLRAVVDGRGTAQRKPINEFGREARRSFFEMEDQIWLNIFKNIVLTEIEKKPDGSINLIFP</sequence>
<dbReference type="GO" id="GO:0005886">
    <property type="term" value="C:plasma membrane"/>
    <property type="evidence" value="ECO:0007669"/>
    <property type="project" value="UniProtKB-SubCell"/>
</dbReference>
<dbReference type="PROSITE" id="PS51196">
    <property type="entry name" value="SECA_MOTOR_DEAD"/>
    <property type="match status" value="1"/>
</dbReference>
<evidence type="ECO:0000256" key="1">
    <source>
        <dbReference type="ARBA" id="ARBA00004170"/>
    </source>
</evidence>
<dbReference type="RefSeq" id="WP_027699191.1">
    <property type="nucleotide sequence ID" value="NZ_DF820491.1"/>
</dbReference>
<dbReference type="AlphaFoldDB" id="A0A069CUM3"/>
<dbReference type="SUPFAM" id="SSF81767">
    <property type="entry name" value="Pre-protein crosslinking domain of SecA"/>
    <property type="match status" value="1"/>
</dbReference>
<accession>A0A069CUM3</accession>